<dbReference type="PANTHER" id="PTHR14269">
    <property type="entry name" value="CDP-DIACYLGLYCEROL--GLYCEROL-3-PHOSPHATE 3-PHOSPHATIDYLTRANSFERASE-RELATED"/>
    <property type="match status" value="1"/>
</dbReference>
<protein>
    <recommendedName>
        <fullName evidence="11">CDP-diacylglycerol--glycerol-3-phosphate 3-phosphatidyltransferase</fullName>
        <ecNumber evidence="11">2.7.8.5</ecNumber>
    </recommendedName>
</protein>
<evidence type="ECO:0000256" key="7">
    <source>
        <dbReference type="ARBA" id="ARBA00023098"/>
    </source>
</evidence>
<dbReference type="InterPro" id="IPR004570">
    <property type="entry name" value="Phosphatidylglycerol_P_synth"/>
</dbReference>
<gene>
    <name evidence="14" type="ORF">FB554_0831</name>
</gene>
<dbReference type="Proteomes" id="UP000318336">
    <property type="component" value="Unassembled WGS sequence"/>
</dbReference>
<sequence>MHIPEEPDPMATPSRAVSNWNVANQLTALRILLVPVFAVLLLTDGGSNTGFRWAAFAVFVLASLTDRIDGDLARSRDLVTDLGKVMDPIADKALVGMALVGLSMIGELWWWVTVVILVRELGITLLRFAVIRHGVMPASRGGKAKTVLQIVAIAMFVMPLPEWLHVVAMIVMLAAVAVTVVTGIDYCAKAVRLRRASLRGRPGPSDDARGG</sequence>
<keyword evidence="15" id="KW-1185">Reference proteome</keyword>
<keyword evidence="5 13" id="KW-0812">Transmembrane</keyword>
<dbReference type="PANTHER" id="PTHR14269:SF52">
    <property type="entry name" value="PHOSPHATIDYLGLYCEROPHOSPHATE SYNTHASE-RELATED"/>
    <property type="match status" value="1"/>
</dbReference>
<dbReference type="PIRSF" id="PIRSF000847">
    <property type="entry name" value="Phos_ph_gly_syn"/>
    <property type="match status" value="1"/>
</dbReference>
<dbReference type="PROSITE" id="PS00379">
    <property type="entry name" value="CDP_ALCOHOL_P_TRANSF"/>
    <property type="match status" value="1"/>
</dbReference>
<evidence type="ECO:0000256" key="12">
    <source>
        <dbReference type="RuleBase" id="RU003750"/>
    </source>
</evidence>
<dbReference type="GO" id="GO:0008444">
    <property type="term" value="F:CDP-diacylglycerol-glycerol-3-phosphate 3-phosphatidyltransferase activity"/>
    <property type="evidence" value="ECO:0007669"/>
    <property type="project" value="UniProtKB-UniRule"/>
</dbReference>
<evidence type="ECO:0000313" key="14">
    <source>
        <dbReference type="EMBL" id="TQL32699.1"/>
    </source>
</evidence>
<dbReference type="Gene3D" id="1.20.120.1760">
    <property type="match status" value="1"/>
</dbReference>
<feature type="transmembrane region" description="Helical" evidence="13">
    <location>
        <begin position="108"/>
        <end position="130"/>
    </location>
</feature>
<dbReference type="GO" id="GO:0016020">
    <property type="term" value="C:membrane"/>
    <property type="evidence" value="ECO:0007669"/>
    <property type="project" value="UniProtKB-SubCell"/>
</dbReference>
<name>A0A542XA33_9MICO</name>
<evidence type="ECO:0000256" key="8">
    <source>
        <dbReference type="ARBA" id="ARBA00023136"/>
    </source>
</evidence>
<feature type="transmembrane region" description="Helical" evidence="13">
    <location>
        <begin position="22"/>
        <end position="43"/>
    </location>
</feature>
<dbReference type="InterPro" id="IPR048254">
    <property type="entry name" value="CDP_ALCOHOL_P_TRANSF_CS"/>
</dbReference>
<keyword evidence="6 13" id="KW-1133">Transmembrane helix</keyword>
<dbReference type="InterPro" id="IPR050324">
    <property type="entry name" value="CDP-alcohol_PTase-I"/>
</dbReference>
<dbReference type="EMBL" id="VFOK01000001">
    <property type="protein sequence ID" value="TQL32699.1"/>
    <property type="molecule type" value="Genomic_DNA"/>
</dbReference>
<dbReference type="Pfam" id="PF01066">
    <property type="entry name" value="CDP-OH_P_transf"/>
    <property type="match status" value="1"/>
</dbReference>
<evidence type="ECO:0000256" key="2">
    <source>
        <dbReference type="ARBA" id="ARBA00010441"/>
    </source>
</evidence>
<dbReference type="GO" id="GO:0046474">
    <property type="term" value="P:glycerophospholipid biosynthetic process"/>
    <property type="evidence" value="ECO:0007669"/>
    <property type="project" value="TreeGrafter"/>
</dbReference>
<keyword evidence="8 13" id="KW-0472">Membrane</keyword>
<comment type="caution">
    <text evidence="14">The sequence shown here is derived from an EMBL/GenBank/DDBJ whole genome shotgun (WGS) entry which is preliminary data.</text>
</comment>
<dbReference type="UniPathway" id="UPA00085"/>
<keyword evidence="4 12" id="KW-0808">Transferase</keyword>
<keyword evidence="3" id="KW-0444">Lipid biosynthesis</keyword>
<organism evidence="14 15">
    <name type="scientific">Barrientosiimonas humi</name>
    <dbReference type="NCBI Taxonomy" id="999931"/>
    <lineage>
        <taxon>Bacteria</taxon>
        <taxon>Bacillati</taxon>
        <taxon>Actinomycetota</taxon>
        <taxon>Actinomycetes</taxon>
        <taxon>Micrococcales</taxon>
        <taxon>Dermacoccaceae</taxon>
        <taxon>Barrientosiimonas</taxon>
    </lineage>
</organism>
<evidence type="ECO:0000256" key="13">
    <source>
        <dbReference type="SAM" id="Phobius"/>
    </source>
</evidence>
<keyword evidence="9" id="KW-0594">Phospholipid biosynthesis</keyword>
<evidence type="ECO:0000256" key="5">
    <source>
        <dbReference type="ARBA" id="ARBA00022692"/>
    </source>
</evidence>
<dbReference type="NCBIfam" id="TIGR00560">
    <property type="entry name" value="pgsA"/>
    <property type="match status" value="1"/>
</dbReference>
<reference evidence="14 15" key="1">
    <citation type="submission" date="2019-06" db="EMBL/GenBank/DDBJ databases">
        <title>Sequencing the genomes of 1000 actinobacteria strains.</title>
        <authorList>
            <person name="Klenk H.-P."/>
        </authorList>
    </citation>
    <scope>NUCLEOTIDE SEQUENCE [LARGE SCALE GENOMIC DNA]</scope>
    <source>
        <strain evidence="14 15">DSM 24617</strain>
    </source>
</reference>
<evidence type="ECO:0000256" key="6">
    <source>
        <dbReference type="ARBA" id="ARBA00022989"/>
    </source>
</evidence>
<comment type="similarity">
    <text evidence="2 12">Belongs to the CDP-alcohol phosphatidyltransferase class-I family.</text>
</comment>
<evidence type="ECO:0000256" key="1">
    <source>
        <dbReference type="ARBA" id="ARBA00004141"/>
    </source>
</evidence>
<dbReference type="AlphaFoldDB" id="A0A542XA33"/>
<proteinExistence type="inferred from homology"/>
<evidence type="ECO:0000256" key="10">
    <source>
        <dbReference type="ARBA" id="ARBA00023264"/>
    </source>
</evidence>
<dbReference type="InterPro" id="IPR043130">
    <property type="entry name" value="CDP-OH_PTrfase_TM_dom"/>
</dbReference>
<feature type="transmembrane region" description="Helical" evidence="13">
    <location>
        <begin position="142"/>
        <end position="160"/>
    </location>
</feature>
<keyword evidence="10" id="KW-1208">Phospholipid metabolism</keyword>
<comment type="subcellular location">
    <subcellularLocation>
        <location evidence="1">Membrane</location>
        <topology evidence="1">Multi-pass membrane protein</topology>
    </subcellularLocation>
</comment>
<dbReference type="EC" id="2.7.8.5" evidence="11"/>
<evidence type="ECO:0000256" key="3">
    <source>
        <dbReference type="ARBA" id="ARBA00022516"/>
    </source>
</evidence>
<keyword evidence="7" id="KW-0443">Lipid metabolism</keyword>
<feature type="transmembrane region" description="Helical" evidence="13">
    <location>
        <begin position="166"/>
        <end position="188"/>
    </location>
</feature>
<dbReference type="RefSeq" id="WP_236022258.1">
    <property type="nucleotide sequence ID" value="NZ_CAJTBP010000001.1"/>
</dbReference>
<evidence type="ECO:0000313" key="15">
    <source>
        <dbReference type="Proteomes" id="UP000318336"/>
    </source>
</evidence>
<dbReference type="InterPro" id="IPR000462">
    <property type="entry name" value="CDP-OH_P_trans"/>
</dbReference>
<evidence type="ECO:0000256" key="9">
    <source>
        <dbReference type="ARBA" id="ARBA00023209"/>
    </source>
</evidence>
<accession>A0A542XA33</accession>
<evidence type="ECO:0000256" key="4">
    <source>
        <dbReference type="ARBA" id="ARBA00022679"/>
    </source>
</evidence>
<evidence type="ECO:0000256" key="11">
    <source>
        <dbReference type="NCBIfam" id="TIGR00560"/>
    </source>
</evidence>